<comment type="similarity">
    <text evidence="1 4">Belongs to the glycerate kinase type-1 family.</text>
</comment>
<dbReference type="RefSeq" id="WP_236286513.1">
    <property type="nucleotide sequence ID" value="NZ_CAKMMW010000004.1"/>
</dbReference>
<accession>A0ABM9C4K1</accession>
<gene>
    <name evidence="5" type="primary">glxK</name>
    <name evidence="5" type="ORF">PAECIP111891_01863</name>
</gene>
<keyword evidence="3 4" id="KW-0418">Kinase</keyword>
<dbReference type="PANTHER" id="PTHR21599">
    <property type="entry name" value="GLYCERATE KINASE"/>
    <property type="match status" value="1"/>
</dbReference>
<dbReference type="InterPro" id="IPR004381">
    <property type="entry name" value="Glycerate_kinase"/>
</dbReference>
<evidence type="ECO:0000256" key="1">
    <source>
        <dbReference type="ARBA" id="ARBA00006284"/>
    </source>
</evidence>
<organism evidence="5 6">
    <name type="scientific">Paenibacillus allorhizoplanae</name>
    <dbReference type="NCBI Taxonomy" id="2905648"/>
    <lineage>
        <taxon>Bacteria</taxon>
        <taxon>Bacillati</taxon>
        <taxon>Bacillota</taxon>
        <taxon>Bacilli</taxon>
        <taxon>Bacillales</taxon>
        <taxon>Paenibacillaceae</taxon>
        <taxon>Paenibacillus</taxon>
    </lineage>
</organism>
<dbReference type="PIRSF" id="PIRSF006078">
    <property type="entry name" value="GlxK"/>
    <property type="match status" value="1"/>
</dbReference>
<proteinExistence type="inferred from homology"/>
<dbReference type="NCBIfam" id="TIGR00045">
    <property type="entry name" value="glycerate kinase"/>
    <property type="match status" value="1"/>
</dbReference>
<dbReference type="InterPro" id="IPR018197">
    <property type="entry name" value="Glycerate_kinase_RE-like"/>
</dbReference>
<evidence type="ECO:0000313" key="6">
    <source>
        <dbReference type="Proteomes" id="UP000838821"/>
    </source>
</evidence>
<keyword evidence="2 4" id="KW-0808">Transferase</keyword>
<protein>
    <submittedName>
        <fullName evidence="5">Glycerate 3-kinase</fullName>
        <ecNumber evidence="5">2.7.1.31</ecNumber>
    </submittedName>
</protein>
<name>A0ABM9C4K1_9BACL</name>
<dbReference type="Pfam" id="PF02595">
    <property type="entry name" value="Gly_kinase"/>
    <property type="match status" value="1"/>
</dbReference>
<keyword evidence="6" id="KW-1185">Reference proteome</keyword>
<comment type="caution">
    <text evidence="5">The sequence shown here is derived from an EMBL/GenBank/DDBJ whole genome shotgun (WGS) entry which is preliminary data.</text>
</comment>
<dbReference type="SUPFAM" id="SSF110738">
    <property type="entry name" value="Glycerate kinase I"/>
    <property type="match status" value="1"/>
</dbReference>
<dbReference type="GO" id="GO:0008887">
    <property type="term" value="F:glycerate kinase activity"/>
    <property type="evidence" value="ECO:0007669"/>
    <property type="project" value="UniProtKB-EC"/>
</dbReference>
<evidence type="ECO:0000256" key="2">
    <source>
        <dbReference type="ARBA" id="ARBA00022679"/>
    </source>
</evidence>
<evidence type="ECO:0000256" key="3">
    <source>
        <dbReference type="ARBA" id="ARBA00022777"/>
    </source>
</evidence>
<dbReference type="Gene3D" id="3.40.50.10350">
    <property type="entry name" value="Glycerate kinase, domain 1"/>
    <property type="match status" value="1"/>
</dbReference>
<dbReference type="EC" id="2.7.1.31" evidence="5"/>
<reference evidence="5" key="1">
    <citation type="submission" date="2022-01" db="EMBL/GenBank/DDBJ databases">
        <authorList>
            <person name="Criscuolo A."/>
        </authorList>
    </citation>
    <scope>NUCLEOTIDE SEQUENCE</scope>
    <source>
        <strain evidence="5">CIP111891</strain>
    </source>
</reference>
<evidence type="ECO:0000313" key="5">
    <source>
        <dbReference type="EMBL" id="CAH1201946.1"/>
    </source>
</evidence>
<dbReference type="PANTHER" id="PTHR21599:SF0">
    <property type="entry name" value="GLYCERATE KINASE"/>
    <property type="match status" value="1"/>
</dbReference>
<dbReference type="InterPro" id="IPR036129">
    <property type="entry name" value="Glycerate_kinase_sf"/>
</dbReference>
<evidence type="ECO:0000256" key="4">
    <source>
        <dbReference type="PIRNR" id="PIRNR006078"/>
    </source>
</evidence>
<sequence length="382" mass="39770">MKIVIAPDSFKGSLSSEEVAKAIRDGILRAMPAAETVLIPMADGGEGTVDSLVQATHGHKISVPVRGPLQNEVMASYGVLGDGITCVIEMASASGLVLIPEEHRNPMLATTYGTGQLIRHALDHGYRSFILALGGSATNDGGSGMLQALGLRLLDADGREIGAGGQALSHLTQIDASKWDERIIHESQFTIASDVTNPFVGPQGASYVFGPQKGATPEMVEALDAALTNFADLMAAHTGIAVHHLPGAGAAGGLGGAFQAFFPASTKRGIDVVIEMTKLNEHLQDAELVITGEGQTDAQTASGKAPMGIAQAASKLGVPVIVLSGSVGQGTEKLYEYGMTSIHSIVNGPMTLQEAMSRTPELLTQKAEQVIRTFLAGRKKEV</sequence>
<dbReference type="Proteomes" id="UP000838821">
    <property type="component" value="Unassembled WGS sequence"/>
</dbReference>
<dbReference type="EMBL" id="CAKMMW010000004">
    <property type="protein sequence ID" value="CAH1201946.1"/>
    <property type="molecule type" value="Genomic_DNA"/>
</dbReference>
<dbReference type="InterPro" id="IPR018193">
    <property type="entry name" value="Glyc_kinase_flavodox-like_fold"/>
</dbReference>
<dbReference type="Gene3D" id="3.90.1510.10">
    <property type="entry name" value="Glycerate kinase, domain 2"/>
    <property type="match status" value="1"/>
</dbReference>